<accession>A0ABQ9HZW7</accession>
<organism evidence="2 3">
    <name type="scientific">Dryococelus australis</name>
    <dbReference type="NCBI Taxonomy" id="614101"/>
    <lineage>
        <taxon>Eukaryota</taxon>
        <taxon>Metazoa</taxon>
        <taxon>Ecdysozoa</taxon>
        <taxon>Arthropoda</taxon>
        <taxon>Hexapoda</taxon>
        <taxon>Insecta</taxon>
        <taxon>Pterygota</taxon>
        <taxon>Neoptera</taxon>
        <taxon>Polyneoptera</taxon>
        <taxon>Phasmatodea</taxon>
        <taxon>Verophasmatodea</taxon>
        <taxon>Anareolatae</taxon>
        <taxon>Phasmatidae</taxon>
        <taxon>Eurycanthinae</taxon>
        <taxon>Dryococelus</taxon>
    </lineage>
</organism>
<dbReference type="Proteomes" id="UP001159363">
    <property type="component" value="Chromosome 3"/>
</dbReference>
<dbReference type="SUPFAM" id="SSF56672">
    <property type="entry name" value="DNA/RNA polymerases"/>
    <property type="match status" value="1"/>
</dbReference>
<dbReference type="InterPro" id="IPR043502">
    <property type="entry name" value="DNA/RNA_pol_sf"/>
</dbReference>
<sequence length="173" mass="20051">MEDYSLSAYCGDEPASYAEASVSDEAEQWWEAMQEELGTEDQEETQRDIERYKASLVARGFTQEQCVDFYQTFSPVARFDTITAFLSIAANKKYELGQFNVQTTFLYDKLMEEVYMHQMVAIYVDDCIIVGDKDKIQEFLSRLNKEFKITTGTSETFLGMQIVKMENHSIFVH</sequence>
<evidence type="ECO:0000259" key="1">
    <source>
        <dbReference type="Pfam" id="PF07727"/>
    </source>
</evidence>
<evidence type="ECO:0000313" key="2">
    <source>
        <dbReference type="EMBL" id="KAJ8889931.1"/>
    </source>
</evidence>
<proteinExistence type="predicted"/>
<gene>
    <name evidence="2" type="ORF">PR048_009436</name>
</gene>
<reference evidence="2 3" key="1">
    <citation type="submission" date="2023-02" db="EMBL/GenBank/DDBJ databases">
        <title>LHISI_Scaffold_Assembly.</title>
        <authorList>
            <person name="Stuart O.P."/>
            <person name="Cleave R."/>
            <person name="Magrath M.J.L."/>
            <person name="Mikheyev A.S."/>
        </authorList>
    </citation>
    <scope>NUCLEOTIDE SEQUENCE [LARGE SCALE GENOMIC DNA]</scope>
    <source>
        <strain evidence="2">Daus_M_001</strain>
        <tissue evidence="2">Leg muscle</tissue>
    </source>
</reference>
<evidence type="ECO:0000313" key="3">
    <source>
        <dbReference type="Proteomes" id="UP001159363"/>
    </source>
</evidence>
<feature type="domain" description="Reverse transcriptase Ty1/copia-type" evidence="1">
    <location>
        <begin position="48"/>
        <end position="118"/>
    </location>
</feature>
<protein>
    <recommendedName>
        <fullName evidence="1">Reverse transcriptase Ty1/copia-type domain-containing protein</fullName>
    </recommendedName>
</protein>
<dbReference type="InterPro" id="IPR013103">
    <property type="entry name" value="RVT_2"/>
</dbReference>
<keyword evidence="3" id="KW-1185">Reference proteome</keyword>
<comment type="caution">
    <text evidence="2">The sequence shown here is derived from an EMBL/GenBank/DDBJ whole genome shotgun (WGS) entry which is preliminary data.</text>
</comment>
<name>A0ABQ9HZW7_9NEOP</name>
<dbReference type="EMBL" id="JARBHB010000003">
    <property type="protein sequence ID" value="KAJ8889931.1"/>
    <property type="molecule type" value="Genomic_DNA"/>
</dbReference>
<dbReference type="Pfam" id="PF07727">
    <property type="entry name" value="RVT_2"/>
    <property type="match status" value="1"/>
</dbReference>